<accession>A0ABQ6NAA6</accession>
<evidence type="ECO:0000313" key="2">
    <source>
        <dbReference type="EMBL" id="GMI51826.1"/>
    </source>
</evidence>
<keyword evidence="1" id="KW-0732">Signal</keyword>
<evidence type="ECO:0000313" key="3">
    <source>
        <dbReference type="Proteomes" id="UP001165060"/>
    </source>
</evidence>
<keyword evidence="3" id="KW-1185">Reference proteome</keyword>
<name>A0ABQ6NAA6_9STRA</name>
<organism evidence="2 3">
    <name type="scientific">Tetraparma gracilis</name>
    <dbReference type="NCBI Taxonomy" id="2962635"/>
    <lineage>
        <taxon>Eukaryota</taxon>
        <taxon>Sar</taxon>
        <taxon>Stramenopiles</taxon>
        <taxon>Ochrophyta</taxon>
        <taxon>Bolidophyceae</taxon>
        <taxon>Parmales</taxon>
        <taxon>Triparmaceae</taxon>
        <taxon>Tetraparma</taxon>
    </lineage>
</organism>
<dbReference type="EMBL" id="BRYB01006202">
    <property type="protein sequence ID" value="GMI51826.1"/>
    <property type="molecule type" value="Genomic_DNA"/>
</dbReference>
<dbReference type="Proteomes" id="UP001165060">
    <property type="component" value="Unassembled WGS sequence"/>
</dbReference>
<evidence type="ECO:0000256" key="1">
    <source>
        <dbReference type="SAM" id="SignalP"/>
    </source>
</evidence>
<gene>
    <name evidence="2" type="ORF">TeGR_g9200</name>
</gene>
<proteinExistence type="predicted"/>
<reference evidence="2 3" key="1">
    <citation type="journal article" date="2023" name="Commun. Biol.">
        <title>Genome analysis of Parmales, the sister group of diatoms, reveals the evolutionary specialization of diatoms from phago-mixotrophs to photoautotrophs.</title>
        <authorList>
            <person name="Ban H."/>
            <person name="Sato S."/>
            <person name="Yoshikawa S."/>
            <person name="Yamada K."/>
            <person name="Nakamura Y."/>
            <person name="Ichinomiya M."/>
            <person name="Sato N."/>
            <person name="Blanc-Mathieu R."/>
            <person name="Endo H."/>
            <person name="Kuwata A."/>
            <person name="Ogata H."/>
        </authorList>
    </citation>
    <scope>NUCLEOTIDE SEQUENCE [LARGE SCALE GENOMIC DNA]</scope>
</reference>
<sequence length="114" mass="12462">MKFLAPLALCLASALAEDNTYHRIGPPSSHLKVESCQDIDTDLFGDEPGSCESVGFTETCISCYRGAIFMVKDISTCSQDSTECYFRTTEEECIGMSQCPYALPATANLRASRK</sequence>
<protein>
    <submittedName>
        <fullName evidence="2">Uncharacterized protein</fullName>
    </submittedName>
</protein>
<feature type="signal peptide" evidence="1">
    <location>
        <begin position="1"/>
        <end position="16"/>
    </location>
</feature>
<comment type="caution">
    <text evidence="2">The sequence shown here is derived from an EMBL/GenBank/DDBJ whole genome shotgun (WGS) entry which is preliminary data.</text>
</comment>
<feature type="chain" id="PRO_5047519612" evidence="1">
    <location>
        <begin position="17"/>
        <end position="114"/>
    </location>
</feature>